<accession>A0AAN9RSD4</accession>
<dbReference type="Proteomes" id="UP001374584">
    <property type="component" value="Unassembled WGS sequence"/>
</dbReference>
<evidence type="ECO:0000313" key="1">
    <source>
        <dbReference type="EMBL" id="KAK7381543.1"/>
    </source>
</evidence>
<gene>
    <name evidence="1" type="ORF">VNO80_00088</name>
</gene>
<dbReference type="AlphaFoldDB" id="A0AAN9RSD4"/>
<comment type="caution">
    <text evidence="1">The sequence shown here is derived from an EMBL/GenBank/DDBJ whole genome shotgun (WGS) entry which is preliminary data.</text>
</comment>
<organism evidence="1 2">
    <name type="scientific">Phaseolus coccineus</name>
    <name type="common">Scarlet runner bean</name>
    <name type="synonym">Phaseolus multiflorus</name>
    <dbReference type="NCBI Taxonomy" id="3886"/>
    <lineage>
        <taxon>Eukaryota</taxon>
        <taxon>Viridiplantae</taxon>
        <taxon>Streptophyta</taxon>
        <taxon>Embryophyta</taxon>
        <taxon>Tracheophyta</taxon>
        <taxon>Spermatophyta</taxon>
        <taxon>Magnoliopsida</taxon>
        <taxon>eudicotyledons</taxon>
        <taxon>Gunneridae</taxon>
        <taxon>Pentapetalae</taxon>
        <taxon>rosids</taxon>
        <taxon>fabids</taxon>
        <taxon>Fabales</taxon>
        <taxon>Fabaceae</taxon>
        <taxon>Papilionoideae</taxon>
        <taxon>50 kb inversion clade</taxon>
        <taxon>NPAAA clade</taxon>
        <taxon>indigoferoid/millettioid clade</taxon>
        <taxon>Phaseoleae</taxon>
        <taxon>Phaseolus</taxon>
    </lineage>
</organism>
<reference evidence="1 2" key="1">
    <citation type="submission" date="2024-01" db="EMBL/GenBank/DDBJ databases">
        <title>The genomes of 5 underutilized Papilionoideae crops provide insights into root nodulation and disease resistanc.</title>
        <authorList>
            <person name="Jiang F."/>
        </authorList>
    </citation>
    <scope>NUCLEOTIDE SEQUENCE [LARGE SCALE GENOMIC DNA]</scope>
    <source>
        <strain evidence="1">JINMINGXINNONG_FW02</strain>
        <tissue evidence="1">Leaves</tissue>
    </source>
</reference>
<evidence type="ECO:0000313" key="2">
    <source>
        <dbReference type="Proteomes" id="UP001374584"/>
    </source>
</evidence>
<name>A0AAN9RSD4_PHACN</name>
<keyword evidence="2" id="KW-1185">Reference proteome</keyword>
<sequence>MGVRGSVIGESEEEARHVFCVLHCAHSLDQEIYIALAWSDDAMQIGVSFYLFLPTFMALCELPAFA</sequence>
<proteinExistence type="predicted"/>
<protein>
    <submittedName>
        <fullName evidence="1">Uncharacterized protein</fullName>
    </submittedName>
</protein>
<dbReference type="EMBL" id="JAYMYR010000001">
    <property type="protein sequence ID" value="KAK7381543.1"/>
    <property type="molecule type" value="Genomic_DNA"/>
</dbReference>